<accession>A0A974XFY6</accession>
<dbReference type="InterPro" id="IPR016181">
    <property type="entry name" value="Acyl_CoA_acyltransferase"/>
</dbReference>
<dbReference type="EMBL" id="CP071444">
    <property type="protein sequence ID" value="QSX08991.1"/>
    <property type="molecule type" value="Genomic_DNA"/>
</dbReference>
<protein>
    <submittedName>
        <fullName evidence="2">GNAT family N-acetyltransferase</fullName>
    </submittedName>
</protein>
<evidence type="ECO:0000313" key="2">
    <source>
        <dbReference type="EMBL" id="QSX08991.1"/>
    </source>
</evidence>
<organism evidence="2 3">
    <name type="scientific">Alkalibacter rhizosphaerae</name>
    <dbReference type="NCBI Taxonomy" id="2815577"/>
    <lineage>
        <taxon>Bacteria</taxon>
        <taxon>Bacillati</taxon>
        <taxon>Bacillota</taxon>
        <taxon>Clostridia</taxon>
        <taxon>Eubacteriales</taxon>
        <taxon>Eubacteriaceae</taxon>
        <taxon>Alkalibacter</taxon>
    </lineage>
</organism>
<evidence type="ECO:0000259" key="1">
    <source>
        <dbReference type="PROSITE" id="PS51186"/>
    </source>
</evidence>
<dbReference type="RefSeq" id="WP_207300332.1">
    <property type="nucleotide sequence ID" value="NZ_CP071444.1"/>
</dbReference>
<dbReference type="CDD" id="cd04301">
    <property type="entry name" value="NAT_SF"/>
    <property type="match status" value="1"/>
</dbReference>
<dbReference type="GO" id="GO:0016747">
    <property type="term" value="F:acyltransferase activity, transferring groups other than amino-acyl groups"/>
    <property type="evidence" value="ECO:0007669"/>
    <property type="project" value="InterPro"/>
</dbReference>
<dbReference type="InterPro" id="IPR000182">
    <property type="entry name" value="GNAT_dom"/>
</dbReference>
<proteinExistence type="predicted"/>
<dbReference type="Proteomes" id="UP000663499">
    <property type="component" value="Chromosome"/>
</dbReference>
<dbReference type="PANTHER" id="PTHR43792:SF1">
    <property type="entry name" value="N-ACETYLTRANSFERASE DOMAIN-CONTAINING PROTEIN"/>
    <property type="match status" value="1"/>
</dbReference>
<dbReference type="Gene3D" id="3.40.630.30">
    <property type="match status" value="1"/>
</dbReference>
<dbReference type="SUPFAM" id="SSF55729">
    <property type="entry name" value="Acyl-CoA N-acyltransferases (Nat)"/>
    <property type="match status" value="1"/>
</dbReference>
<dbReference type="AlphaFoldDB" id="A0A974XFY6"/>
<reference evidence="2" key="1">
    <citation type="submission" date="2021-03" db="EMBL/GenBank/DDBJ databases">
        <title>Alkalibacter marinus sp. nov., isolated from tidal flat sediment.</title>
        <authorList>
            <person name="Namirimu T."/>
            <person name="Yang J.-A."/>
            <person name="Yang S.-H."/>
            <person name="Kim Y.-J."/>
            <person name="Kwon K.K."/>
        </authorList>
    </citation>
    <scope>NUCLEOTIDE SEQUENCE</scope>
    <source>
        <strain evidence="2">ES005</strain>
    </source>
</reference>
<feature type="domain" description="N-acetyltransferase" evidence="1">
    <location>
        <begin position="3"/>
        <end position="166"/>
    </location>
</feature>
<name>A0A974XFY6_9FIRM</name>
<evidence type="ECO:0000313" key="3">
    <source>
        <dbReference type="Proteomes" id="UP000663499"/>
    </source>
</evidence>
<keyword evidence="3" id="KW-1185">Reference proteome</keyword>
<dbReference type="Pfam" id="PF00583">
    <property type="entry name" value="Acetyltransf_1"/>
    <property type="match status" value="1"/>
</dbReference>
<dbReference type="PROSITE" id="PS51186">
    <property type="entry name" value="GNAT"/>
    <property type="match status" value="1"/>
</dbReference>
<sequence length="170" mass="19737">MDLTIRPVEMNDAKEINDMRRMEGIMENILGLPSETVQNSQEYLNRMDAMRHQFVAVVKVDRNTEMVVGTVGLHVNPLPRKRHCGSLGIMVHREYQSMGIGTRLLETVIDLADNWLMLKRLELEVFSDNEKAINLYQKMGFEIEGIRRKAAIRNGRYADEMVMSRIRNEE</sequence>
<dbReference type="PANTHER" id="PTHR43792">
    <property type="entry name" value="GNAT FAMILY, PUTATIVE (AFU_ORTHOLOGUE AFUA_3G00765)-RELATED-RELATED"/>
    <property type="match status" value="1"/>
</dbReference>
<dbReference type="KEGG" id="alka:J0B03_02680"/>
<gene>
    <name evidence="2" type="ORF">J0B03_02680</name>
</gene>
<dbReference type="InterPro" id="IPR051531">
    <property type="entry name" value="N-acetyltransferase"/>
</dbReference>